<dbReference type="AlphaFoldDB" id="U6MTR4"/>
<reference evidence="2" key="1">
    <citation type="submission" date="2013-10" db="EMBL/GenBank/DDBJ databases">
        <title>Genomic analysis of the causative agents of coccidiosis in chickens.</title>
        <authorList>
            <person name="Reid A.J."/>
            <person name="Blake D."/>
            <person name="Billington K."/>
            <person name="Browne H."/>
            <person name="Dunn M."/>
            <person name="Hung S."/>
            <person name="Kawahara F."/>
            <person name="Miranda-Saavedra D."/>
            <person name="Mourier T."/>
            <person name="Nagra H."/>
            <person name="Otto T.D."/>
            <person name="Rawlings N."/>
            <person name="Sanchez A."/>
            <person name="Sanders M."/>
            <person name="Subramaniam C."/>
            <person name="Tay Y."/>
            <person name="Dear P."/>
            <person name="Doerig C."/>
            <person name="Gruber A."/>
            <person name="Parkinson J."/>
            <person name="Shirley M."/>
            <person name="Wan K.L."/>
            <person name="Berriman M."/>
            <person name="Tomley F."/>
            <person name="Pain A."/>
        </authorList>
    </citation>
    <scope>NUCLEOTIDE SEQUENCE [LARGE SCALE GENOMIC DNA]</scope>
    <source>
        <strain evidence="2">Houghton</strain>
    </source>
</reference>
<keyword evidence="3" id="KW-1185">Reference proteome</keyword>
<evidence type="ECO:0000313" key="2">
    <source>
        <dbReference type="EMBL" id="CDJ65864.1"/>
    </source>
</evidence>
<dbReference type="VEuPathDB" id="ToxoDB:ENH_00011380"/>
<dbReference type="GeneID" id="25471323"/>
<reference evidence="2" key="2">
    <citation type="submission" date="2013-10" db="EMBL/GenBank/DDBJ databases">
        <authorList>
            <person name="Aslett M."/>
        </authorList>
    </citation>
    <scope>NUCLEOTIDE SEQUENCE [LARGE SCALE GENOMIC DNA]</scope>
    <source>
        <strain evidence="2">Houghton</strain>
    </source>
</reference>
<accession>U6MTR4</accession>
<gene>
    <name evidence="2" type="ORF">ENH_00011380</name>
</gene>
<organism evidence="2 3">
    <name type="scientific">Eimeria necatrix</name>
    <dbReference type="NCBI Taxonomy" id="51315"/>
    <lineage>
        <taxon>Eukaryota</taxon>
        <taxon>Sar</taxon>
        <taxon>Alveolata</taxon>
        <taxon>Apicomplexa</taxon>
        <taxon>Conoidasida</taxon>
        <taxon>Coccidia</taxon>
        <taxon>Eucoccidiorida</taxon>
        <taxon>Eimeriorina</taxon>
        <taxon>Eimeriidae</taxon>
        <taxon>Eimeria</taxon>
    </lineage>
</organism>
<protein>
    <submittedName>
        <fullName evidence="2">Uncharacterized protein</fullName>
    </submittedName>
</protein>
<name>U6MTR4_9EIME</name>
<feature type="region of interest" description="Disordered" evidence="1">
    <location>
        <begin position="1"/>
        <end position="43"/>
    </location>
</feature>
<dbReference type="EMBL" id="HG723319">
    <property type="protein sequence ID" value="CDJ65864.1"/>
    <property type="molecule type" value="Genomic_DNA"/>
</dbReference>
<evidence type="ECO:0000256" key="1">
    <source>
        <dbReference type="SAM" id="MobiDB-lite"/>
    </source>
</evidence>
<feature type="compositionally biased region" description="Basic and acidic residues" evidence="1">
    <location>
        <begin position="10"/>
        <end position="20"/>
    </location>
</feature>
<dbReference type="RefSeq" id="XP_013434331.1">
    <property type="nucleotide sequence ID" value="XM_013578877.1"/>
</dbReference>
<dbReference type="Proteomes" id="UP000030754">
    <property type="component" value="Unassembled WGS sequence"/>
</dbReference>
<proteinExistence type="predicted"/>
<evidence type="ECO:0000313" key="3">
    <source>
        <dbReference type="Proteomes" id="UP000030754"/>
    </source>
</evidence>
<sequence>MANPSSSSRPKGDESEKDKNAAAPPPLDAADIDILKSYVNPKP</sequence>